<dbReference type="RefSeq" id="WP_105936451.1">
    <property type="nucleotide sequence ID" value="NZ_PVNP01000204.1"/>
</dbReference>
<evidence type="ECO:0000256" key="1">
    <source>
        <dbReference type="SAM" id="SignalP"/>
    </source>
</evidence>
<dbReference type="OrthoDB" id="6387844at2"/>
<organism evidence="2 3">
    <name type="scientific">Alteromonas alba</name>
    <dbReference type="NCBI Taxonomy" id="2079529"/>
    <lineage>
        <taxon>Bacteria</taxon>
        <taxon>Pseudomonadati</taxon>
        <taxon>Pseudomonadota</taxon>
        <taxon>Gammaproteobacteria</taxon>
        <taxon>Alteromonadales</taxon>
        <taxon>Alteromonadaceae</taxon>
        <taxon>Alteromonas/Salinimonas group</taxon>
        <taxon>Alteromonas</taxon>
    </lineage>
</organism>
<keyword evidence="1" id="KW-0732">Signal</keyword>
<keyword evidence="3" id="KW-1185">Reference proteome</keyword>
<protein>
    <submittedName>
        <fullName evidence="2">Uncharacterized protein</fullName>
    </submittedName>
</protein>
<dbReference type="Proteomes" id="UP000238949">
    <property type="component" value="Unassembled WGS sequence"/>
</dbReference>
<accession>A0A2S9V577</accession>
<dbReference type="EMBL" id="PVNP01000204">
    <property type="protein sequence ID" value="PRO71525.1"/>
    <property type="molecule type" value="Genomic_DNA"/>
</dbReference>
<comment type="caution">
    <text evidence="2">The sequence shown here is derived from an EMBL/GenBank/DDBJ whole genome shotgun (WGS) entry which is preliminary data.</text>
</comment>
<evidence type="ECO:0000313" key="3">
    <source>
        <dbReference type="Proteomes" id="UP000238949"/>
    </source>
</evidence>
<feature type="signal peptide" evidence="1">
    <location>
        <begin position="1"/>
        <end position="31"/>
    </location>
</feature>
<feature type="chain" id="PRO_5015770959" evidence="1">
    <location>
        <begin position="32"/>
        <end position="149"/>
    </location>
</feature>
<proteinExistence type="predicted"/>
<evidence type="ECO:0000313" key="2">
    <source>
        <dbReference type="EMBL" id="PRO71525.1"/>
    </source>
</evidence>
<reference evidence="3" key="1">
    <citation type="journal article" date="2020" name="Int. J. Syst. Evol. Microbiol.">
        <title>Alteromonas alba sp. nov., a marine bacterium isolated from the seawater of the West Pacific Ocean.</title>
        <authorList>
            <person name="Sun C."/>
            <person name="Wu Y.-H."/>
            <person name="Xamxidin M."/>
            <person name="Cheng H."/>
            <person name="Xu X.-W."/>
        </authorList>
    </citation>
    <scope>NUCLEOTIDE SEQUENCE [LARGE SCALE GENOMIC DNA]</scope>
    <source>
        <strain evidence="3">190</strain>
    </source>
</reference>
<sequence>MYKSKRQTMKFTPRKLILVTSLMVMASSLMATDSMATTAPQSQPQITSCPTEFFAVKIHEDARQCQPFDTEMPASMVYFIGDTPDAIVAYYLALMPDLSLKGEHNERMLLVNDAQNVRVVVSPDGDGAQVDILVLGSETPAPLASLTND</sequence>
<dbReference type="AlphaFoldDB" id="A0A2S9V577"/>
<name>A0A2S9V577_9ALTE</name>
<gene>
    <name evidence="2" type="ORF">C6Y40_21525</name>
</gene>